<dbReference type="InterPro" id="IPR036291">
    <property type="entry name" value="NAD(P)-bd_dom_sf"/>
</dbReference>
<keyword evidence="2" id="KW-0813">Transport</keyword>
<feature type="transmembrane region" description="Helical" evidence="11">
    <location>
        <begin position="6"/>
        <end position="24"/>
    </location>
</feature>
<evidence type="ECO:0000256" key="4">
    <source>
        <dbReference type="ARBA" id="ARBA00022538"/>
    </source>
</evidence>
<dbReference type="Gene3D" id="3.40.50.720">
    <property type="entry name" value="NAD(P)-binding Rossmann-like Domain"/>
    <property type="match status" value="1"/>
</dbReference>
<evidence type="ECO:0000256" key="10">
    <source>
        <dbReference type="SAM" id="MobiDB-lite"/>
    </source>
</evidence>
<dbReference type="SUPFAM" id="SSF51735">
    <property type="entry name" value="NAD(P)-binding Rossmann-fold domains"/>
    <property type="match status" value="1"/>
</dbReference>
<accession>A0ABT6G609</accession>
<feature type="transmembrane region" description="Helical" evidence="11">
    <location>
        <begin position="356"/>
        <end position="375"/>
    </location>
</feature>
<feature type="compositionally biased region" description="Basic residues" evidence="10">
    <location>
        <begin position="602"/>
        <end position="621"/>
    </location>
</feature>
<dbReference type="Pfam" id="PF00999">
    <property type="entry name" value="Na_H_Exchanger"/>
    <property type="match status" value="1"/>
</dbReference>
<evidence type="ECO:0000259" key="12">
    <source>
        <dbReference type="PROSITE" id="PS51201"/>
    </source>
</evidence>
<feature type="transmembrane region" description="Helical" evidence="11">
    <location>
        <begin position="178"/>
        <end position="200"/>
    </location>
</feature>
<protein>
    <submittedName>
        <fullName evidence="13">Cation:proton antiporter</fullName>
    </submittedName>
</protein>
<dbReference type="InterPro" id="IPR006153">
    <property type="entry name" value="Cation/H_exchanger_TM"/>
</dbReference>
<dbReference type="InterPro" id="IPR003148">
    <property type="entry name" value="RCK_N"/>
</dbReference>
<keyword evidence="7 11" id="KW-1133">Transmembrane helix</keyword>
<keyword evidence="4" id="KW-0633">Potassium transport</keyword>
<dbReference type="RefSeq" id="WP_258547822.1">
    <property type="nucleotide sequence ID" value="NZ_JARSBO010000001.1"/>
</dbReference>
<dbReference type="PANTHER" id="PTHR46157">
    <property type="entry name" value="K(+) EFFLUX ANTIPORTER 3, CHLOROPLASTIC"/>
    <property type="match status" value="1"/>
</dbReference>
<evidence type="ECO:0000256" key="8">
    <source>
        <dbReference type="ARBA" id="ARBA00023065"/>
    </source>
</evidence>
<feature type="transmembrane region" description="Helical" evidence="11">
    <location>
        <begin position="323"/>
        <end position="344"/>
    </location>
</feature>
<comment type="caution">
    <text evidence="13">The sequence shown here is derived from an EMBL/GenBank/DDBJ whole genome shotgun (WGS) entry which is preliminary data.</text>
</comment>
<evidence type="ECO:0000313" key="14">
    <source>
        <dbReference type="Proteomes" id="UP001529180"/>
    </source>
</evidence>
<evidence type="ECO:0000313" key="13">
    <source>
        <dbReference type="EMBL" id="MDG4717487.1"/>
    </source>
</evidence>
<evidence type="ECO:0000256" key="3">
    <source>
        <dbReference type="ARBA" id="ARBA00022449"/>
    </source>
</evidence>
<reference evidence="13 14" key="1">
    <citation type="submission" date="2023-03" db="EMBL/GenBank/DDBJ databases">
        <title>Strain FZY0004 represents a novel species in the genus Thalassospira isolated from seawater.</title>
        <authorList>
            <person name="Fu Z.-Y."/>
        </authorList>
    </citation>
    <scope>NUCLEOTIDE SEQUENCE [LARGE SCALE GENOMIC DNA]</scope>
    <source>
        <strain evidence="13 14">FZY0004</strain>
    </source>
</reference>
<sequence>MHHSVLFELFLILTAAVVAVPIAHRLRANSIIGFLIGGFCIGPFGFGLITEREDISTVAELGVVFLLFMIGLELSRERLRVIGGRFAALGLLQILVSMAAIMGVLALLDLPLATSLVIAGALALSSTAIILKQLSDDRQLNTRFGRAALAILLVQDVAVGPFLIMVQAAGDAGTETSPWISILLGFGSVALLLVLGRYLLPTLFRYIASLKNPELFAIGTLFVVLAASTLTEVSGLSMALGAFIAGVMLAETEFRHQIEADIAPFRGVFLSLFFMSVGMSVNANVVIDQLGSVILWLIGLLIIKTAVLYFLSRAVQFERGSAVRVAMSLAAGGEFAFVMFALAAQNGAIPRDLAAMLIPVVAISMALTPTLINLGHKIEEKLHPKEDDQLGPISDETDGIHQHVLVIGSGRVGRVLARLLKTRDIPFIVLDSDAQQVSRGRAEGLPVFFADGSRPETFRAAHTDEARIAVVAMGNPHATEKTVALLRQHYPHLKIFARAQDITHIGPLSRSGADAAIPEVLETGLRLSDHVLSACDVPQEDIDAEIAKFRRADMLLMNELAPRTQRKKVPEAPVTAPEPPETTIPTPTEAQPVPDTKPAKATARKPATRTAAKKTTSRRTATKTAATKKTPARKAPAKAASTKKSTSPSPSRTSKTTPKDDS</sequence>
<feature type="domain" description="RCK N-terminal" evidence="12">
    <location>
        <begin position="401"/>
        <end position="517"/>
    </location>
</feature>
<gene>
    <name evidence="13" type="ORF">P7680_00670</name>
</gene>
<dbReference type="InterPro" id="IPR038770">
    <property type="entry name" value="Na+/solute_symporter_sf"/>
</dbReference>
<proteinExistence type="predicted"/>
<feature type="transmembrane region" description="Helical" evidence="11">
    <location>
        <begin position="112"/>
        <end position="131"/>
    </location>
</feature>
<keyword evidence="9 11" id="KW-0472">Membrane</keyword>
<dbReference type="EMBL" id="JARSBO010000001">
    <property type="protein sequence ID" value="MDG4717487.1"/>
    <property type="molecule type" value="Genomic_DNA"/>
</dbReference>
<evidence type="ECO:0000256" key="9">
    <source>
        <dbReference type="ARBA" id="ARBA00023136"/>
    </source>
</evidence>
<keyword evidence="6" id="KW-0630">Potassium</keyword>
<feature type="compositionally biased region" description="Low complexity" evidence="10">
    <location>
        <begin position="583"/>
        <end position="592"/>
    </location>
</feature>
<dbReference type="Proteomes" id="UP001529180">
    <property type="component" value="Unassembled WGS sequence"/>
</dbReference>
<keyword evidence="3" id="KW-0050">Antiport</keyword>
<feature type="transmembrane region" description="Helical" evidence="11">
    <location>
        <begin position="266"/>
        <end position="287"/>
    </location>
</feature>
<dbReference type="PROSITE" id="PS51201">
    <property type="entry name" value="RCK_N"/>
    <property type="match status" value="1"/>
</dbReference>
<evidence type="ECO:0000256" key="1">
    <source>
        <dbReference type="ARBA" id="ARBA00004141"/>
    </source>
</evidence>
<keyword evidence="14" id="KW-1185">Reference proteome</keyword>
<evidence type="ECO:0000256" key="5">
    <source>
        <dbReference type="ARBA" id="ARBA00022692"/>
    </source>
</evidence>
<keyword evidence="5 11" id="KW-0812">Transmembrane</keyword>
<dbReference type="PANTHER" id="PTHR46157:SF4">
    <property type="entry name" value="K(+) EFFLUX ANTIPORTER 3, CHLOROPLASTIC"/>
    <property type="match status" value="1"/>
</dbReference>
<feature type="transmembrane region" description="Helical" evidence="11">
    <location>
        <begin position="55"/>
        <end position="74"/>
    </location>
</feature>
<comment type="subcellular location">
    <subcellularLocation>
        <location evidence="1">Membrane</location>
        <topology evidence="1">Multi-pass membrane protein</topology>
    </subcellularLocation>
</comment>
<evidence type="ECO:0000256" key="6">
    <source>
        <dbReference type="ARBA" id="ARBA00022958"/>
    </source>
</evidence>
<keyword evidence="8" id="KW-0406">Ion transport</keyword>
<evidence type="ECO:0000256" key="2">
    <source>
        <dbReference type="ARBA" id="ARBA00022448"/>
    </source>
</evidence>
<dbReference type="Pfam" id="PF02254">
    <property type="entry name" value="TrkA_N"/>
    <property type="match status" value="1"/>
</dbReference>
<dbReference type="Gene3D" id="1.20.1530.20">
    <property type="match status" value="1"/>
</dbReference>
<evidence type="ECO:0000256" key="11">
    <source>
        <dbReference type="SAM" id="Phobius"/>
    </source>
</evidence>
<feature type="transmembrane region" description="Helical" evidence="11">
    <location>
        <begin position="293"/>
        <end position="311"/>
    </location>
</feature>
<name>A0ABT6G609_9PROT</name>
<organism evidence="13 14">
    <name type="scientific">Thalassospira aquimaris</name>
    <dbReference type="NCBI Taxonomy" id="3037796"/>
    <lineage>
        <taxon>Bacteria</taxon>
        <taxon>Pseudomonadati</taxon>
        <taxon>Pseudomonadota</taxon>
        <taxon>Alphaproteobacteria</taxon>
        <taxon>Rhodospirillales</taxon>
        <taxon>Thalassospiraceae</taxon>
        <taxon>Thalassospira</taxon>
    </lineage>
</organism>
<feature type="transmembrane region" description="Helical" evidence="11">
    <location>
        <begin position="31"/>
        <end position="49"/>
    </location>
</feature>
<feature type="compositionally biased region" description="Low complexity" evidence="10">
    <location>
        <begin position="637"/>
        <end position="656"/>
    </location>
</feature>
<feature type="region of interest" description="Disordered" evidence="10">
    <location>
        <begin position="562"/>
        <end position="662"/>
    </location>
</feature>
<feature type="transmembrane region" description="Helical" evidence="11">
    <location>
        <begin position="143"/>
        <end position="166"/>
    </location>
</feature>
<feature type="transmembrane region" description="Helical" evidence="11">
    <location>
        <begin position="86"/>
        <end position="106"/>
    </location>
</feature>
<evidence type="ECO:0000256" key="7">
    <source>
        <dbReference type="ARBA" id="ARBA00022989"/>
    </source>
</evidence>